<accession>A0A2M8DMV7</accession>
<organism evidence="1 2">
    <name type="scientific">Candidatus Nealsonbacteria bacterium CG_4_9_14_0_8_um_filter_35_12</name>
    <dbReference type="NCBI Taxonomy" id="1974692"/>
    <lineage>
        <taxon>Bacteria</taxon>
        <taxon>Candidatus Nealsoniibacteriota</taxon>
    </lineage>
</organism>
<dbReference type="EMBL" id="PFTB01000038">
    <property type="protein sequence ID" value="PJB99471.1"/>
    <property type="molecule type" value="Genomic_DNA"/>
</dbReference>
<evidence type="ECO:0000313" key="1">
    <source>
        <dbReference type="EMBL" id="PJB99471.1"/>
    </source>
</evidence>
<gene>
    <name evidence="1" type="ORF">CO077_01585</name>
</gene>
<protein>
    <submittedName>
        <fullName evidence="1">Uncharacterized protein</fullName>
    </submittedName>
</protein>
<evidence type="ECO:0000313" key="2">
    <source>
        <dbReference type="Proteomes" id="UP000228875"/>
    </source>
</evidence>
<name>A0A2M8DMV7_9BACT</name>
<dbReference type="AlphaFoldDB" id="A0A2M8DMV7"/>
<reference evidence="2" key="1">
    <citation type="submission" date="2017-09" db="EMBL/GenBank/DDBJ databases">
        <title>Depth-based differentiation of microbial function through sediment-hosted aquifers and enrichment of novel symbionts in the deep terrestrial subsurface.</title>
        <authorList>
            <person name="Probst A.J."/>
            <person name="Ladd B."/>
            <person name="Jarett J.K."/>
            <person name="Geller-Mcgrath D.E."/>
            <person name="Sieber C.M.K."/>
            <person name="Emerson J.B."/>
            <person name="Anantharaman K."/>
            <person name="Thomas B.C."/>
            <person name="Malmstrom R."/>
            <person name="Stieglmeier M."/>
            <person name="Klingl A."/>
            <person name="Woyke T."/>
            <person name="Ryan C.M."/>
            <person name="Banfield J.F."/>
        </authorList>
    </citation>
    <scope>NUCLEOTIDE SEQUENCE [LARGE SCALE GENOMIC DNA]</scope>
</reference>
<proteinExistence type="predicted"/>
<comment type="caution">
    <text evidence="1">The sequence shown here is derived from an EMBL/GenBank/DDBJ whole genome shotgun (WGS) entry which is preliminary data.</text>
</comment>
<dbReference type="Proteomes" id="UP000228875">
    <property type="component" value="Unassembled WGS sequence"/>
</dbReference>
<sequence>MRSEIMVKEILKFTWELVKIPSQNGLDSEAKIANFVFEKLRSFGFPPDVKAEIFTPKMNG</sequence>